<protein>
    <submittedName>
        <fullName evidence="1">Uncharacterized protein</fullName>
    </submittedName>
</protein>
<dbReference type="EMBL" id="JAGSXH010000189">
    <property type="protein sequence ID" value="MBS2966747.1"/>
    <property type="molecule type" value="Genomic_DNA"/>
</dbReference>
<sequence length="102" mass="11369">MTIAMSEQVDAGAEPCDVLRGGDGPVYFLLGGRLYVVHEILGRWIEPEVRDEAERAGRPAQEHWLVTASIGRFGTPAVFRLQRCPAAPVKGPDRWTVRAERR</sequence>
<organism evidence="1 2">
    <name type="scientific">Actinocrinis puniceicyclus</name>
    <dbReference type="NCBI Taxonomy" id="977794"/>
    <lineage>
        <taxon>Bacteria</taxon>
        <taxon>Bacillati</taxon>
        <taxon>Actinomycetota</taxon>
        <taxon>Actinomycetes</taxon>
        <taxon>Catenulisporales</taxon>
        <taxon>Actinospicaceae</taxon>
        <taxon>Actinocrinis</taxon>
    </lineage>
</organism>
<proteinExistence type="predicted"/>
<evidence type="ECO:0000313" key="2">
    <source>
        <dbReference type="Proteomes" id="UP000677913"/>
    </source>
</evidence>
<dbReference type="Proteomes" id="UP000677913">
    <property type="component" value="Unassembled WGS sequence"/>
</dbReference>
<name>A0A8J7WUL4_9ACTN</name>
<evidence type="ECO:0000313" key="1">
    <source>
        <dbReference type="EMBL" id="MBS2966747.1"/>
    </source>
</evidence>
<gene>
    <name evidence="1" type="ORF">KGA66_27170</name>
</gene>
<dbReference type="RefSeq" id="WP_211472123.1">
    <property type="nucleotide sequence ID" value="NZ_JAGSXH010000189.1"/>
</dbReference>
<comment type="caution">
    <text evidence="1">The sequence shown here is derived from an EMBL/GenBank/DDBJ whole genome shotgun (WGS) entry which is preliminary data.</text>
</comment>
<dbReference type="AlphaFoldDB" id="A0A8J7WUL4"/>
<reference evidence="1" key="1">
    <citation type="submission" date="2021-04" db="EMBL/GenBank/DDBJ databases">
        <title>Genome based classification of Actinospica acidithermotolerans sp. nov., an actinobacterium isolated from an Indonesian hot spring.</title>
        <authorList>
            <person name="Kusuma A.B."/>
            <person name="Putra K.E."/>
            <person name="Nafisah S."/>
            <person name="Loh J."/>
            <person name="Nouioui I."/>
            <person name="Goodfellow M."/>
        </authorList>
    </citation>
    <scope>NUCLEOTIDE SEQUENCE</scope>
    <source>
        <strain evidence="1">DSM 45618</strain>
    </source>
</reference>
<keyword evidence="2" id="KW-1185">Reference proteome</keyword>
<accession>A0A8J7WUL4</accession>